<dbReference type="InterPro" id="IPR049371">
    <property type="entry name" value="GspD-like_N0"/>
</dbReference>
<dbReference type="Pfam" id="PF00263">
    <property type="entry name" value="Secretin"/>
    <property type="match status" value="1"/>
</dbReference>
<evidence type="ECO:0000259" key="13">
    <source>
        <dbReference type="Pfam" id="PF03958"/>
    </source>
</evidence>
<feature type="domain" description="GspD-like N0" evidence="14">
    <location>
        <begin position="27"/>
        <end position="91"/>
    </location>
</feature>
<evidence type="ECO:0000313" key="15">
    <source>
        <dbReference type="EMBL" id="MFB9148691.1"/>
    </source>
</evidence>
<comment type="similarity">
    <text evidence="2">Belongs to the bacterial secretin family. GSP D subfamily.</text>
</comment>
<dbReference type="RefSeq" id="WP_377066862.1">
    <property type="nucleotide sequence ID" value="NZ_JBHMEC010000004.1"/>
</dbReference>
<organism evidence="15 16">
    <name type="scientific">Roseovarius ramblicola</name>
    <dbReference type="NCBI Taxonomy" id="2022336"/>
    <lineage>
        <taxon>Bacteria</taxon>
        <taxon>Pseudomonadati</taxon>
        <taxon>Pseudomonadota</taxon>
        <taxon>Alphaproteobacteria</taxon>
        <taxon>Rhodobacterales</taxon>
        <taxon>Roseobacteraceae</taxon>
        <taxon>Roseovarius</taxon>
    </lineage>
</organism>
<feature type="signal peptide" evidence="11">
    <location>
        <begin position="1"/>
        <end position="23"/>
    </location>
</feature>
<keyword evidence="16" id="KW-1185">Reference proteome</keyword>
<keyword evidence="6 11" id="KW-0732">Signal</keyword>
<evidence type="ECO:0000256" key="5">
    <source>
        <dbReference type="ARBA" id="ARBA00022692"/>
    </source>
</evidence>
<evidence type="ECO:0000256" key="11">
    <source>
        <dbReference type="SAM" id="SignalP"/>
    </source>
</evidence>
<keyword evidence="3 10" id="KW-0813">Transport</keyword>
<protein>
    <submittedName>
        <fullName evidence="15">Type II secretion system secretin GspD</fullName>
    </submittedName>
</protein>
<evidence type="ECO:0000256" key="4">
    <source>
        <dbReference type="ARBA" id="ARBA00022452"/>
    </source>
</evidence>
<feature type="domain" description="Type II/III secretion system secretin-like" evidence="12">
    <location>
        <begin position="410"/>
        <end position="576"/>
    </location>
</feature>
<gene>
    <name evidence="15" type="primary">gspD</name>
    <name evidence="15" type="ORF">ACFFU4_02870</name>
</gene>
<keyword evidence="8" id="KW-0472">Membrane</keyword>
<dbReference type="InterPro" id="IPR005644">
    <property type="entry name" value="NolW-like"/>
</dbReference>
<evidence type="ECO:0000259" key="12">
    <source>
        <dbReference type="Pfam" id="PF00263"/>
    </source>
</evidence>
<dbReference type="PRINTS" id="PR00811">
    <property type="entry name" value="BCTERIALGSPD"/>
</dbReference>
<evidence type="ECO:0000256" key="1">
    <source>
        <dbReference type="ARBA" id="ARBA00004442"/>
    </source>
</evidence>
<accession>A0ABV5HXW5</accession>
<sequence>MRFLRLSALLLVLCAALPQSAMAQVSLDLRDASLRDFVQIVAQSTGRNFILDDRVQGSVTVVAPNEVSPGAIYEIFLNVLELNRLTIIEGDETDRIVPIDVARELAPGADRDRRGGDFETRVIALDNAPAQEIAEVVRPLLPGEAVLSVVPEAGLLILSDRRENFERIARLVDRLDSPTRSAIETIPLRNGKAAEMLGVINALSITPPGASLSADPRSNALIVSGTPEFRDRVRNVVAQLDRPQRSFATEVVRLNYAGAEDMAEVIRQSFGGARAGTTTQGEGAAAASTANGISVVAETSQNALVITAPADRIETIVSAVRGLDQRPDQVLIEAVIFELSVDNFSDLSFQFGGVIEDATVGGVEFAIQGRPTLTSLVTTVLSGGQPTGGGTGGSLAAFDRSNGIGGFLAALASKNSTRLLSTPSILTLNNREAQIVVAQNVPFVTGSFATVGDSAVPEQPFQTIQRQDVGLTLTVTPQITRDNTVRLDLRQEVSNLTNSASAAGSEITAKRELTTNVLVRDGHVIMLGGLLENGSGAVNQRVPGLSELPLLGRLFKGRSTSRNQRILLVMLRPRILSSDDEARRETRRIARAAKRASAYIAPADDGIWPQQPDQAFPFDGADLDQPFDAGFIDPAARARRLPPLPSRLTFADR</sequence>
<dbReference type="Pfam" id="PF03958">
    <property type="entry name" value="Secretin_N"/>
    <property type="match status" value="3"/>
</dbReference>
<keyword evidence="9" id="KW-0998">Cell outer membrane</keyword>
<dbReference type="InterPro" id="IPR050810">
    <property type="entry name" value="Bact_Secretion_Sys_Channel"/>
</dbReference>
<dbReference type="PRINTS" id="PR01032">
    <property type="entry name" value="PHAGEIV"/>
</dbReference>
<reference evidence="15 16" key="1">
    <citation type="submission" date="2024-09" db="EMBL/GenBank/DDBJ databases">
        <authorList>
            <person name="Sun Q."/>
            <person name="Mori K."/>
        </authorList>
    </citation>
    <scope>NUCLEOTIDE SEQUENCE [LARGE SCALE GENOMIC DNA]</scope>
    <source>
        <strain evidence="15 16">CECT 9424</strain>
    </source>
</reference>
<evidence type="ECO:0000256" key="3">
    <source>
        <dbReference type="ARBA" id="ARBA00022448"/>
    </source>
</evidence>
<feature type="domain" description="NolW-like" evidence="13">
    <location>
        <begin position="184"/>
        <end position="245"/>
    </location>
</feature>
<dbReference type="PANTHER" id="PTHR30332:SF24">
    <property type="entry name" value="SECRETIN GSPD-RELATED"/>
    <property type="match status" value="1"/>
</dbReference>
<evidence type="ECO:0000256" key="7">
    <source>
        <dbReference type="ARBA" id="ARBA00022927"/>
    </source>
</evidence>
<dbReference type="Pfam" id="PF21305">
    <property type="entry name" value="type_II_gspD_N0"/>
    <property type="match status" value="1"/>
</dbReference>
<dbReference type="Gene3D" id="3.30.1370.120">
    <property type="match status" value="3"/>
</dbReference>
<feature type="domain" description="NolW-like" evidence="13">
    <location>
        <begin position="249"/>
        <end position="329"/>
    </location>
</feature>
<keyword evidence="5" id="KW-0812">Transmembrane</keyword>
<evidence type="ECO:0000313" key="16">
    <source>
        <dbReference type="Proteomes" id="UP001589670"/>
    </source>
</evidence>
<feature type="domain" description="NolW-like" evidence="13">
    <location>
        <begin position="120"/>
        <end position="180"/>
    </location>
</feature>
<keyword evidence="7" id="KW-0653">Protein transport</keyword>
<dbReference type="NCBIfam" id="TIGR02517">
    <property type="entry name" value="type_II_gspD"/>
    <property type="match status" value="1"/>
</dbReference>
<comment type="caution">
    <text evidence="15">The sequence shown here is derived from an EMBL/GenBank/DDBJ whole genome shotgun (WGS) entry which is preliminary data.</text>
</comment>
<dbReference type="PANTHER" id="PTHR30332">
    <property type="entry name" value="PROBABLE GENERAL SECRETION PATHWAY PROTEIN D"/>
    <property type="match status" value="1"/>
</dbReference>
<feature type="chain" id="PRO_5046201078" evidence="11">
    <location>
        <begin position="24"/>
        <end position="653"/>
    </location>
</feature>
<evidence type="ECO:0000256" key="9">
    <source>
        <dbReference type="ARBA" id="ARBA00023237"/>
    </source>
</evidence>
<dbReference type="InterPro" id="IPR001775">
    <property type="entry name" value="GspD/PilQ"/>
</dbReference>
<proteinExistence type="inferred from homology"/>
<keyword evidence="4" id="KW-1134">Transmembrane beta strand</keyword>
<dbReference type="Proteomes" id="UP001589670">
    <property type="component" value="Unassembled WGS sequence"/>
</dbReference>
<dbReference type="InterPro" id="IPR013356">
    <property type="entry name" value="T2SS_GspD"/>
</dbReference>
<comment type="subcellular location">
    <subcellularLocation>
        <location evidence="1 10">Cell outer membrane</location>
    </subcellularLocation>
</comment>
<evidence type="ECO:0000256" key="6">
    <source>
        <dbReference type="ARBA" id="ARBA00022729"/>
    </source>
</evidence>
<evidence type="ECO:0000259" key="14">
    <source>
        <dbReference type="Pfam" id="PF21305"/>
    </source>
</evidence>
<dbReference type="InterPro" id="IPR004846">
    <property type="entry name" value="T2SS/T3SS_dom"/>
</dbReference>
<dbReference type="EMBL" id="JBHMEC010000004">
    <property type="protein sequence ID" value="MFB9148691.1"/>
    <property type="molecule type" value="Genomic_DNA"/>
</dbReference>
<evidence type="ECO:0000256" key="8">
    <source>
        <dbReference type="ARBA" id="ARBA00023136"/>
    </source>
</evidence>
<dbReference type="InterPro" id="IPR038591">
    <property type="entry name" value="NolW-like_sf"/>
</dbReference>
<name>A0ABV5HXW5_9RHOB</name>
<evidence type="ECO:0000256" key="2">
    <source>
        <dbReference type="ARBA" id="ARBA00006980"/>
    </source>
</evidence>
<evidence type="ECO:0000256" key="10">
    <source>
        <dbReference type="RuleBase" id="RU004004"/>
    </source>
</evidence>